<evidence type="ECO:0000313" key="3">
    <source>
        <dbReference type="EMBL" id="RMV53299.1"/>
    </source>
</evidence>
<keyword evidence="1" id="KW-1133">Transmembrane helix</keyword>
<dbReference type="PATRIC" id="fig|251654.3.peg.4979"/>
<name>A0A0P9RVY1_9PSED</name>
<feature type="transmembrane region" description="Helical" evidence="1">
    <location>
        <begin position="20"/>
        <end position="42"/>
    </location>
</feature>
<sequence length="94" mass="10367">MTYMKIAAAIRLIELAIRLVGSFLRGVGAGTVGLFFMAIAIADESTPFSEFLRVFHSLIGMLVMIGLANVLWELVAGRPGIVDWMFRARPKPKQ</sequence>
<comment type="caution">
    <text evidence="2">The sequence shown here is derived from an EMBL/GenBank/DDBJ whole genome shotgun (WGS) entry which is preliminary data.</text>
</comment>
<accession>A0A0P9RVY1</accession>
<organism evidence="2 4">
    <name type="scientific">Pseudomonas syringae pv. helianthi</name>
    <dbReference type="NCBI Taxonomy" id="251654"/>
    <lineage>
        <taxon>Bacteria</taxon>
        <taxon>Pseudomonadati</taxon>
        <taxon>Pseudomonadota</taxon>
        <taxon>Gammaproteobacteria</taxon>
        <taxon>Pseudomonadales</taxon>
        <taxon>Pseudomonadaceae</taxon>
        <taxon>Pseudomonas</taxon>
    </lineage>
</organism>
<dbReference type="EMBL" id="RBUT01000008">
    <property type="protein sequence ID" value="RMV53299.1"/>
    <property type="molecule type" value="Genomic_DNA"/>
</dbReference>
<dbReference type="Proteomes" id="UP000050557">
    <property type="component" value="Unassembled WGS sequence"/>
</dbReference>
<feature type="transmembrane region" description="Helical" evidence="1">
    <location>
        <begin position="54"/>
        <end position="75"/>
    </location>
</feature>
<dbReference type="Proteomes" id="UP000279173">
    <property type="component" value="Unassembled WGS sequence"/>
</dbReference>
<keyword evidence="1" id="KW-0472">Membrane</keyword>
<keyword evidence="2" id="KW-0540">Nuclease</keyword>
<dbReference type="EMBL" id="LJQM01000181">
    <property type="protein sequence ID" value="KPX43134.1"/>
    <property type="molecule type" value="Genomic_DNA"/>
</dbReference>
<evidence type="ECO:0000313" key="5">
    <source>
        <dbReference type="Proteomes" id="UP000279173"/>
    </source>
</evidence>
<protein>
    <submittedName>
        <fullName evidence="2">Endonuclease</fullName>
    </submittedName>
</protein>
<evidence type="ECO:0000256" key="1">
    <source>
        <dbReference type="SAM" id="Phobius"/>
    </source>
</evidence>
<keyword evidence="1" id="KW-0812">Transmembrane</keyword>
<evidence type="ECO:0000313" key="2">
    <source>
        <dbReference type="EMBL" id="KPX43134.1"/>
    </source>
</evidence>
<keyword evidence="2" id="KW-0255">Endonuclease</keyword>
<keyword evidence="2" id="KW-0378">Hydrolase</keyword>
<dbReference type="GO" id="GO:0004519">
    <property type="term" value="F:endonuclease activity"/>
    <property type="evidence" value="ECO:0007669"/>
    <property type="project" value="UniProtKB-KW"/>
</dbReference>
<dbReference type="RefSeq" id="WP_054987145.1">
    <property type="nucleotide sequence ID" value="NZ_CP092922.1"/>
</dbReference>
<evidence type="ECO:0000313" key="4">
    <source>
        <dbReference type="Proteomes" id="UP000050557"/>
    </source>
</evidence>
<reference evidence="2 4" key="1">
    <citation type="submission" date="2015-09" db="EMBL/GenBank/DDBJ databases">
        <title>Genome announcement of multiple Pseudomonas syringae strains.</title>
        <authorList>
            <person name="Thakur S."/>
            <person name="Wang P.W."/>
            <person name="Gong Y."/>
            <person name="Weir B.S."/>
            <person name="Guttman D.S."/>
        </authorList>
    </citation>
    <scope>NUCLEOTIDE SEQUENCE [LARGE SCALE GENOMIC DNA]</scope>
    <source>
        <strain evidence="2 4">ICMP4531</strain>
    </source>
</reference>
<reference evidence="3 5" key="2">
    <citation type="submission" date="2018-08" db="EMBL/GenBank/DDBJ databases">
        <title>Recombination of ecologically and evolutionarily significant loci maintains genetic cohesion in the Pseudomonas syringae species complex.</title>
        <authorList>
            <person name="Dillon M."/>
            <person name="Thakur S."/>
            <person name="Almeida R.N.D."/>
            <person name="Weir B.S."/>
            <person name="Guttman D.S."/>
        </authorList>
    </citation>
    <scope>NUCLEOTIDE SEQUENCE [LARGE SCALE GENOMIC DNA]</scope>
    <source>
        <strain evidence="3 5">ICMP 3263</strain>
    </source>
</reference>
<proteinExistence type="predicted"/>
<gene>
    <name evidence="2" type="ORF">ALO68_200103</name>
    <name evidence="3" type="ORF">ALP10_200041</name>
</gene>
<dbReference type="AlphaFoldDB" id="A0A0P9RVY1"/>